<keyword evidence="3" id="KW-0808">Transferase</keyword>
<evidence type="ECO:0000256" key="1">
    <source>
        <dbReference type="ARBA" id="ARBA00023002"/>
    </source>
</evidence>
<name>A0A0L0M4B0_9BURK</name>
<dbReference type="GO" id="GO:0016706">
    <property type="term" value="F:2-oxoglutarate-dependent dioxygenase activity"/>
    <property type="evidence" value="ECO:0007669"/>
    <property type="project" value="UniProtKB-ARBA"/>
</dbReference>
<dbReference type="SUPFAM" id="SSF51197">
    <property type="entry name" value="Clavaminate synthase-like"/>
    <property type="match status" value="1"/>
</dbReference>
<evidence type="ECO:0000313" key="4">
    <source>
        <dbReference type="Proteomes" id="UP000036959"/>
    </source>
</evidence>
<dbReference type="PANTHER" id="PTHR43569:SF1">
    <property type="entry name" value="BLL3371 PROTEIN"/>
    <property type="match status" value="1"/>
</dbReference>
<dbReference type="Pfam" id="PF02668">
    <property type="entry name" value="TauD"/>
    <property type="match status" value="1"/>
</dbReference>
<dbReference type="EMBL" id="LFJJ01000241">
    <property type="protein sequence ID" value="KND57487.1"/>
    <property type="molecule type" value="Genomic_DNA"/>
</dbReference>
<dbReference type="GO" id="GO:0016740">
    <property type="term" value="F:transferase activity"/>
    <property type="evidence" value="ECO:0007669"/>
    <property type="project" value="UniProtKB-KW"/>
</dbReference>
<dbReference type="SUPFAM" id="SSF51556">
    <property type="entry name" value="Metallo-dependent hydrolases"/>
    <property type="match status" value="1"/>
</dbReference>
<gene>
    <name evidence="3" type="ORF">BVER_05802</name>
</gene>
<dbReference type="PANTHER" id="PTHR43569">
    <property type="entry name" value="AMIDOHYDROLASE"/>
    <property type="match status" value="1"/>
</dbReference>
<protein>
    <submittedName>
        <fullName evidence="3">Purine/pyrimidine phosphoribosyl transferase</fullName>
    </submittedName>
</protein>
<dbReference type="AlphaFoldDB" id="A0A0L0M4B0"/>
<dbReference type="Gene3D" id="3.60.130.10">
    <property type="entry name" value="Clavaminate synthase-like"/>
    <property type="match status" value="1"/>
</dbReference>
<dbReference type="InterPro" id="IPR003819">
    <property type="entry name" value="TauD/TfdA-like"/>
</dbReference>
<organism evidence="3 4">
    <name type="scientific">Candidatus Burkholderia verschuerenii</name>
    <dbReference type="NCBI Taxonomy" id="242163"/>
    <lineage>
        <taxon>Bacteria</taxon>
        <taxon>Pseudomonadati</taxon>
        <taxon>Pseudomonadota</taxon>
        <taxon>Betaproteobacteria</taxon>
        <taxon>Burkholderiales</taxon>
        <taxon>Burkholderiaceae</taxon>
        <taxon>Burkholderia</taxon>
    </lineage>
</organism>
<dbReference type="GO" id="GO:0016787">
    <property type="term" value="F:hydrolase activity"/>
    <property type="evidence" value="ECO:0007669"/>
    <property type="project" value="InterPro"/>
</dbReference>
<dbReference type="Proteomes" id="UP000036959">
    <property type="component" value="Unassembled WGS sequence"/>
</dbReference>
<keyword evidence="1" id="KW-0560">Oxidoreductase</keyword>
<reference evidence="4" key="1">
    <citation type="submission" date="2015-06" db="EMBL/GenBank/DDBJ databases">
        <title>Comparative genomics of Burkholderia leaf nodule symbionts.</title>
        <authorList>
            <person name="Carlier A."/>
            <person name="Eberl L."/>
            <person name="Pinto-Carbo M."/>
        </authorList>
    </citation>
    <scope>NUCLEOTIDE SEQUENCE [LARGE SCALE GENOMIC DNA]</scope>
    <source>
        <strain evidence="4">UZHbot4</strain>
    </source>
</reference>
<dbReference type="InterPro" id="IPR042098">
    <property type="entry name" value="TauD-like_sf"/>
</dbReference>
<dbReference type="InterPro" id="IPR032466">
    <property type="entry name" value="Metal_Hydrolase"/>
</dbReference>
<sequence length="444" mass="49062">MVQQVASRACWKAADLAQTDDWFHRLSDEAIADFETAMRTAVASEKELFELDVRDFPLGAAGRAALDHVHDATQNGLGVMVLRGFPVQRHAPAHLRMLFWELGLHMGVPRPQGKQSQYMSDVTDAGGVYRSTKGRGYNTRSKLDFHADNADIVGLMCVNAAMSGGESLIASSVYAHNVMLQERPELVAELYAPFIFSRQGEEEPEEGPWYESPIFSVTDGQFACRHVRNHINGAQAGFDDIPRLTPQQTEALDLFDAILAREDVRFAMHLEPGDIQFLNNHTQLEQAAALAKRHPKLTIVLNHCGGPLGIGPYADRRAQVRDEWSRALAKVAANDNAIVKIGGLAMPRTELAFADNDKPANCLELVERWTPYVRTCIDLFGAERSMFESNFPVDKGSCNYVSVWNAFKLVSAGYPAAARRQMLAGTANRVYALGVEALTEETIS</sequence>
<comment type="caution">
    <text evidence="3">The sequence shown here is derived from an EMBL/GenBank/DDBJ whole genome shotgun (WGS) entry which is preliminary data.</text>
</comment>
<evidence type="ECO:0000313" key="3">
    <source>
        <dbReference type="EMBL" id="KND57487.1"/>
    </source>
</evidence>
<keyword evidence="4" id="KW-1185">Reference proteome</keyword>
<dbReference type="Gene3D" id="3.20.20.140">
    <property type="entry name" value="Metal-dependent hydrolases"/>
    <property type="match status" value="1"/>
</dbReference>
<dbReference type="RefSeq" id="WP_050455757.1">
    <property type="nucleotide sequence ID" value="NZ_LFJJ01000241.1"/>
</dbReference>
<evidence type="ECO:0000259" key="2">
    <source>
        <dbReference type="Pfam" id="PF02668"/>
    </source>
</evidence>
<dbReference type="PATRIC" id="fig|242163.4.peg.3403"/>
<proteinExistence type="predicted"/>
<feature type="domain" description="TauD/TfdA-like" evidence="2">
    <location>
        <begin position="66"/>
        <end position="282"/>
    </location>
</feature>
<dbReference type="InterPro" id="IPR052350">
    <property type="entry name" value="Metallo-dep_Lactonases"/>
</dbReference>
<accession>A0A0L0M4B0</accession>